<dbReference type="GeneID" id="73802949"/>
<proteinExistence type="predicted"/>
<dbReference type="HOGENOM" id="CLU_1648556_0_0_10"/>
<reference evidence="1" key="2">
    <citation type="submission" date="2013-09" db="EMBL/GenBank/DDBJ databases">
        <title>Draft genome sequence of Alistipes putredinis (DSM 17216).</title>
        <authorList>
            <person name="Sudarsanam P."/>
            <person name="Ley R."/>
            <person name="Guruge J."/>
            <person name="Turnbaugh P.J."/>
            <person name="Mahowald M."/>
            <person name="Liep D."/>
            <person name="Gordon J."/>
        </authorList>
    </citation>
    <scope>NUCLEOTIDE SEQUENCE</scope>
    <source>
        <strain evidence="1">DSM 17216</strain>
    </source>
</reference>
<gene>
    <name evidence="1" type="ORF">ALIPUT_02552</name>
</gene>
<keyword evidence="2" id="KW-1185">Reference proteome</keyword>
<protein>
    <submittedName>
        <fullName evidence="1">Uncharacterized protein</fullName>
    </submittedName>
</protein>
<dbReference type="EMBL" id="ABFK02000020">
    <property type="protein sequence ID" value="EDS03014.1"/>
    <property type="molecule type" value="Genomic_DNA"/>
</dbReference>
<dbReference type="RefSeq" id="WP_004328593.1">
    <property type="nucleotide sequence ID" value="NZ_DS499577.1"/>
</dbReference>
<evidence type="ECO:0000313" key="2">
    <source>
        <dbReference type="Proteomes" id="UP000005819"/>
    </source>
</evidence>
<organism evidence="1 2">
    <name type="scientific">Alistipes putredinis DSM 17216</name>
    <dbReference type="NCBI Taxonomy" id="445970"/>
    <lineage>
        <taxon>Bacteria</taxon>
        <taxon>Pseudomonadati</taxon>
        <taxon>Bacteroidota</taxon>
        <taxon>Bacteroidia</taxon>
        <taxon>Bacteroidales</taxon>
        <taxon>Rikenellaceae</taxon>
        <taxon>Alistipes</taxon>
    </lineage>
</organism>
<name>B0MZH8_9BACT</name>
<reference evidence="1" key="1">
    <citation type="submission" date="2007-10" db="EMBL/GenBank/DDBJ databases">
        <authorList>
            <person name="Fulton L."/>
            <person name="Clifton S."/>
            <person name="Fulton B."/>
            <person name="Xu J."/>
            <person name="Minx P."/>
            <person name="Pepin K.H."/>
            <person name="Johnson M."/>
            <person name="Thiruvilangam P."/>
            <person name="Bhonagiri V."/>
            <person name="Nash W.E."/>
            <person name="Mardis E.R."/>
            <person name="Wilson R.K."/>
        </authorList>
    </citation>
    <scope>NUCLEOTIDE SEQUENCE [LARGE SCALE GENOMIC DNA]</scope>
    <source>
        <strain evidence="1">DSM 17216</strain>
    </source>
</reference>
<dbReference type="AlphaFoldDB" id="B0MZH8"/>
<accession>B0MZH8</accession>
<sequence>MENKTYEIEIDGRIIPVTTKEVLDFYPKEYRLTEDDIRQYAAAYTARIKCYREYDGLLDATLVRRLLDEERLMKNGESDGFRLQLDCRWYVELRKEDGPRVAPFKYAIEAYCLDNIQSFSRRYVSMEKALLHCLNGFNENTAIPDRYTSIQDYLSKHPEQ</sequence>
<comment type="caution">
    <text evidence="1">The sequence shown here is derived from an EMBL/GenBank/DDBJ whole genome shotgun (WGS) entry which is preliminary data.</text>
</comment>
<dbReference type="eggNOG" id="ENOG5032T2B">
    <property type="taxonomic scope" value="Bacteria"/>
</dbReference>
<evidence type="ECO:0000313" key="1">
    <source>
        <dbReference type="EMBL" id="EDS03014.1"/>
    </source>
</evidence>
<dbReference type="Proteomes" id="UP000005819">
    <property type="component" value="Unassembled WGS sequence"/>
</dbReference>